<dbReference type="GO" id="GO:0000981">
    <property type="term" value="F:DNA-binding transcription factor activity, RNA polymerase II-specific"/>
    <property type="evidence" value="ECO:0007669"/>
    <property type="project" value="InterPro"/>
</dbReference>
<evidence type="ECO:0000256" key="5">
    <source>
        <dbReference type="SAM" id="MobiDB-lite"/>
    </source>
</evidence>
<dbReference type="Pfam" id="PF20811">
    <property type="entry name" value="PARG_cat_N"/>
    <property type="match status" value="1"/>
</dbReference>
<gene>
    <name evidence="7" type="ORF">THAR02_04595</name>
</gene>
<proteinExistence type="inferred from homology"/>
<feature type="region of interest" description="Disordered" evidence="5">
    <location>
        <begin position="58"/>
        <end position="107"/>
    </location>
</feature>
<comment type="caution">
    <text evidence="7">The sequence shown here is derived from an EMBL/GenBank/DDBJ whole genome shotgun (WGS) entry which is preliminary data.</text>
</comment>
<dbReference type="GO" id="GO:1990966">
    <property type="term" value="P:ATP generation from poly-ADP-D-ribose"/>
    <property type="evidence" value="ECO:0007669"/>
    <property type="project" value="TreeGrafter"/>
</dbReference>
<dbReference type="Proteomes" id="UP000034112">
    <property type="component" value="Unassembled WGS sequence"/>
</dbReference>
<dbReference type="InterPro" id="IPR048362">
    <property type="entry name" value="PARG_helical"/>
</dbReference>
<dbReference type="AlphaFoldDB" id="A0A0F9XT97"/>
<evidence type="ECO:0000256" key="4">
    <source>
        <dbReference type="ARBA" id="ARBA00023242"/>
    </source>
</evidence>
<dbReference type="PANTHER" id="PTHR12837:SF0">
    <property type="entry name" value="POLY(ADP-RIBOSE) GLYCOHYDROLASE"/>
    <property type="match status" value="1"/>
</dbReference>
<dbReference type="OrthoDB" id="5380854at2759"/>
<feature type="domain" description="Zn(2)-C6 fungal-type" evidence="6">
    <location>
        <begin position="10"/>
        <end position="38"/>
    </location>
</feature>
<dbReference type="PROSITE" id="PS50048">
    <property type="entry name" value="ZN2_CY6_FUNGAL_2"/>
    <property type="match status" value="1"/>
</dbReference>
<evidence type="ECO:0000256" key="2">
    <source>
        <dbReference type="ARBA" id="ARBA00012255"/>
    </source>
</evidence>
<dbReference type="InterPro" id="IPR036864">
    <property type="entry name" value="Zn2-C6_fun-type_DNA-bd_sf"/>
</dbReference>
<dbReference type="GO" id="GO:0005737">
    <property type="term" value="C:cytoplasm"/>
    <property type="evidence" value="ECO:0007669"/>
    <property type="project" value="TreeGrafter"/>
</dbReference>
<dbReference type="InterPro" id="IPR001138">
    <property type="entry name" value="Zn2Cys6_DnaBD"/>
</dbReference>
<dbReference type="InterPro" id="IPR046372">
    <property type="entry name" value="PARG_cat_C"/>
</dbReference>
<evidence type="ECO:0000259" key="6">
    <source>
        <dbReference type="PROSITE" id="PS50048"/>
    </source>
</evidence>
<feature type="compositionally biased region" description="Low complexity" evidence="5">
    <location>
        <begin position="87"/>
        <end position="100"/>
    </location>
</feature>
<sequence length="964" mass="104659">MGSVQPPTKPCHNCRRQRLRCDRSYPHCNKCAASGKECLGYGKLFRWTGAIASRGKLAGRTSSAPVNAGDAEDADAGTGTDGDGDETTSAGAVSPVSSVVRSRRSSPNAGALNGYFARRSSTGAEALQVVSVSQPASPTAKLSSPWVLVDPLFQGLDQAHRFYLNYFTTRVCKDLVSNDGPECNPFRSLIPLTRAHPLLQHIIVAASAAHMSNLIRMGLPYPDGGFIPANRDAASTRALNDALVSKHTALKLMSTAIQNLDTINGDVVLAASLFFINVELIESGKHGWRAHLEGAAKIMSFLQLTKAWDSSLRDYLLSDCFIYFILASAFMPARYAASLNFESSQIPFVLGKTVANSYLCCPPELMEILHEASQLSNSVMGDESNEATTMAALELVDRAQAYDIYAWARDTARALDLPNDVMQSRMHAGASHRLAACIYILQAIPSAGERLGPEFAAFLTDDLLAHLNMMPVEDPNFKATTWPTFIIGPSMAKVSSLPQIKPCYNAETKATMSAAPPPGDFQLPPDDSSPGGRFNIQLNMSGIPERALLDEEGEDGQVAYWTLLQHILQQPVNTPAQLIDVLDTIANTRRGSSGAAGDFGTLREAVEHHHGDTFFSRLWPTIVQLSLKLPDHFPAGTIPVLRPGDKLNLTRDMVACLVAHQFLCTFRVPPWREGYHDFSIWYGSEQRHPQAVRMYLTALFQYLEELSADPRSASPGNSVDGGVEFSLHAFDNTGDFVTGKWDQIRLRNLTVLLVQEFSTEQQELAHQGNDGAVVVSANKDIGFGQSATQEEIFMGNCPEACPAVLLTPTLQDDQTLTVCGARPMLRILGQRRGVSWEKLGPGVKQGGRMLLMDAVELDEADDLGTLPDLKQENILREIRKAYAAFSSWTGGDASTVWTGLWGCGAFNGDPAIKMIIMWIAASLAGKELRLLCDASQGDFADNCGRFVKKVASTWTALGNDGLAA</sequence>
<name>A0A0F9XT97_TRIHA</name>
<keyword evidence="4" id="KW-0539">Nucleus</keyword>
<accession>A0A0F9XT97</accession>
<dbReference type="GO" id="GO:0004649">
    <property type="term" value="F:poly(ADP-ribose) glycohydrolase activity"/>
    <property type="evidence" value="ECO:0007669"/>
    <property type="project" value="UniProtKB-EC"/>
</dbReference>
<dbReference type="SMART" id="SM00066">
    <property type="entry name" value="GAL4"/>
    <property type="match status" value="1"/>
</dbReference>
<dbReference type="InterPro" id="IPR021858">
    <property type="entry name" value="Fun_TF"/>
</dbReference>
<dbReference type="InterPro" id="IPR007724">
    <property type="entry name" value="Poly_GlycHdrlase"/>
</dbReference>
<evidence type="ECO:0000256" key="3">
    <source>
        <dbReference type="ARBA" id="ARBA00022801"/>
    </source>
</evidence>
<protein>
    <recommendedName>
        <fullName evidence="2">poly(ADP-ribose) glycohydrolase</fullName>
        <ecNumber evidence="2">3.2.1.143</ecNumber>
    </recommendedName>
</protein>
<evidence type="ECO:0000256" key="1">
    <source>
        <dbReference type="ARBA" id="ARBA00009545"/>
    </source>
</evidence>
<evidence type="ECO:0000313" key="8">
    <source>
        <dbReference type="Proteomes" id="UP000034112"/>
    </source>
</evidence>
<organism evidence="7 8">
    <name type="scientific">Trichoderma harzianum</name>
    <name type="common">Hypocrea lixii</name>
    <dbReference type="NCBI Taxonomy" id="5544"/>
    <lineage>
        <taxon>Eukaryota</taxon>
        <taxon>Fungi</taxon>
        <taxon>Dikarya</taxon>
        <taxon>Ascomycota</taxon>
        <taxon>Pezizomycotina</taxon>
        <taxon>Sordariomycetes</taxon>
        <taxon>Hypocreomycetidae</taxon>
        <taxon>Hypocreales</taxon>
        <taxon>Hypocreaceae</taxon>
        <taxon>Trichoderma</taxon>
    </lineage>
</organism>
<dbReference type="PANTHER" id="PTHR12837">
    <property type="entry name" value="POLY ADP-RIBOSE GLYCOHYDROLASE"/>
    <property type="match status" value="1"/>
</dbReference>
<dbReference type="OMA" id="IMWIAAS"/>
<dbReference type="GO" id="GO:0008270">
    <property type="term" value="F:zinc ion binding"/>
    <property type="evidence" value="ECO:0007669"/>
    <property type="project" value="InterPro"/>
</dbReference>
<dbReference type="EMBL" id="JOKZ01000115">
    <property type="protein sequence ID" value="KKP03303.1"/>
    <property type="molecule type" value="Genomic_DNA"/>
</dbReference>
<dbReference type="GO" id="GO:0005634">
    <property type="term" value="C:nucleus"/>
    <property type="evidence" value="ECO:0007669"/>
    <property type="project" value="TreeGrafter"/>
</dbReference>
<dbReference type="PROSITE" id="PS00463">
    <property type="entry name" value="ZN2_CY6_FUNGAL_1"/>
    <property type="match status" value="1"/>
</dbReference>
<dbReference type="GO" id="GO:0006282">
    <property type="term" value="P:regulation of DNA repair"/>
    <property type="evidence" value="ECO:0007669"/>
    <property type="project" value="InterPro"/>
</dbReference>
<dbReference type="Pfam" id="PF11951">
    <property type="entry name" value="Fungal_trans_2"/>
    <property type="match status" value="1"/>
</dbReference>
<dbReference type="EC" id="3.2.1.143" evidence="2"/>
<dbReference type="Gene3D" id="4.10.240.10">
    <property type="entry name" value="Zn(2)-C6 fungal-type DNA-binding domain"/>
    <property type="match status" value="1"/>
</dbReference>
<dbReference type="GO" id="GO:0005975">
    <property type="term" value="P:carbohydrate metabolic process"/>
    <property type="evidence" value="ECO:0007669"/>
    <property type="project" value="InterPro"/>
</dbReference>
<comment type="similarity">
    <text evidence="1">Belongs to the poly(ADP-ribose) glycohydrolase family.</text>
</comment>
<keyword evidence="3" id="KW-0378">Hydrolase</keyword>
<dbReference type="GO" id="GO:0009225">
    <property type="term" value="P:nucleotide-sugar metabolic process"/>
    <property type="evidence" value="ECO:0007669"/>
    <property type="project" value="TreeGrafter"/>
</dbReference>
<reference evidence="8" key="1">
    <citation type="journal article" date="2015" name="Genome Announc.">
        <title>Draft whole-genome sequence of the biocontrol agent Trichoderma harzianum T6776.</title>
        <authorList>
            <person name="Baroncelli R."/>
            <person name="Piaggeschi G."/>
            <person name="Fiorini L."/>
            <person name="Bertolini E."/>
            <person name="Zapparata A."/>
            <person name="Pe M.E."/>
            <person name="Sarrocco S."/>
            <person name="Vannacci G."/>
        </authorList>
    </citation>
    <scope>NUCLEOTIDE SEQUENCE [LARGE SCALE GENOMIC DNA]</scope>
    <source>
        <strain evidence="8">T6776</strain>
    </source>
</reference>
<dbReference type="SUPFAM" id="SSF57701">
    <property type="entry name" value="Zn2/Cys6 DNA-binding domain"/>
    <property type="match status" value="1"/>
</dbReference>
<dbReference type="Pfam" id="PF05028">
    <property type="entry name" value="PARG_cat_C"/>
    <property type="match status" value="1"/>
</dbReference>
<dbReference type="CDD" id="cd00067">
    <property type="entry name" value="GAL4"/>
    <property type="match status" value="1"/>
</dbReference>
<evidence type="ECO:0000313" key="7">
    <source>
        <dbReference type="EMBL" id="KKP03303.1"/>
    </source>
</evidence>
<dbReference type="Pfam" id="PF00172">
    <property type="entry name" value="Zn_clus"/>
    <property type="match status" value="1"/>
</dbReference>